<accession>A0A7R9KHZ4</accession>
<evidence type="ECO:0000313" key="4">
    <source>
        <dbReference type="Proteomes" id="UP000759131"/>
    </source>
</evidence>
<gene>
    <name evidence="3" type="ORF">OSB1V03_LOCUS3673</name>
</gene>
<evidence type="ECO:0000256" key="2">
    <source>
        <dbReference type="SAM" id="Phobius"/>
    </source>
</evidence>
<dbReference type="EMBL" id="OC856107">
    <property type="protein sequence ID" value="CAD7623214.1"/>
    <property type="molecule type" value="Genomic_DNA"/>
</dbReference>
<evidence type="ECO:0000313" key="3">
    <source>
        <dbReference type="EMBL" id="CAD7623214.1"/>
    </source>
</evidence>
<dbReference type="Gene3D" id="2.110.10.10">
    <property type="entry name" value="Hemopexin-like domain"/>
    <property type="match status" value="1"/>
</dbReference>
<feature type="transmembrane region" description="Helical" evidence="2">
    <location>
        <begin position="155"/>
        <end position="178"/>
    </location>
</feature>
<dbReference type="SUPFAM" id="SSF50923">
    <property type="entry name" value="Hemopexin-like domain"/>
    <property type="match status" value="1"/>
</dbReference>
<keyword evidence="2" id="KW-1133">Transmembrane helix</keyword>
<feature type="region of interest" description="Disordered" evidence="1">
    <location>
        <begin position="536"/>
        <end position="572"/>
    </location>
</feature>
<protein>
    <submittedName>
        <fullName evidence="3">Uncharacterized protein</fullName>
    </submittedName>
</protein>
<name>A0A7R9KHZ4_9ACAR</name>
<feature type="compositionally biased region" description="Low complexity" evidence="1">
    <location>
        <begin position="539"/>
        <end position="572"/>
    </location>
</feature>
<organism evidence="3">
    <name type="scientific">Medioppia subpectinata</name>
    <dbReference type="NCBI Taxonomy" id="1979941"/>
    <lineage>
        <taxon>Eukaryota</taxon>
        <taxon>Metazoa</taxon>
        <taxon>Ecdysozoa</taxon>
        <taxon>Arthropoda</taxon>
        <taxon>Chelicerata</taxon>
        <taxon>Arachnida</taxon>
        <taxon>Acari</taxon>
        <taxon>Acariformes</taxon>
        <taxon>Sarcoptiformes</taxon>
        <taxon>Oribatida</taxon>
        <taxon>Brachypylina</taxon>
        <taxon>Oppioidea</taxon>
        <taxon>Oppiidae</taxon>
        <taxon>Medioppia</taxon>
    </lineage>
</organism>
<dbReference type="Proteomes" id="UP000759131">
    <property type="component" value="Unassembled WGS sequence"/>
</dbReference>
<dbReference type="AlphaFoldDB" id="A0A7R9KHZ4"/>
<evidence type="ECO:0000256" key="1">
    <source>
        <dbReference type="SAM" id="MobiDB-lite"/>
    </source>
</evidence>
<proteinExistence type="predicted"/>
<keyword evidence="4" id="KW-1185">Reference proteome</keyword>
<dbReference type="InterPro" id="IPR036375">
    <property type="entry name" value="Hemopexin-like_dom_sf"/>
</dbReference>
<keyword evidence="2" id="KW-0472">Membrane</keyword>
<sequence length="607" mass="68713">MTDYSSSATKQISRSDVFYLLVNDSKRSDGIRCLCRRVVSFRFTFLIIKKPKKVMAIMTRIAVKPAIHSHRLSEDFSLSLTIGRRISNLEKVFRNAERRIVGPPTGDQLSRIGGRVYSQSMVCPLVKHKREFVGTGAVFVDKNGANPLSVCRQRLFGRFGALLTSPTVLVIAAAVVVAEIATIIDGKHGVEGLSVGPIDARSGGAVIRAILHERVGQPIPGLRIPPLHPILAINELTDPHLCGQWSGLGVGRRELIVFQPVAATRQPIHAYAMGVSDGIDHRVFAQSRFKMNAIFITFLVIVCGIQSHVCDFAFDYLILSTCRRPYNSLTSMISLPNHTVISFQFRYMFDVRLNATTNRVVMAIDPKRMQYSHLITNYFDHDFTRRRFFDVSMADHSVYMVLKQLNALSFNQERWDMDLRNIDTVFVDSIKSEIFVVKGDKFTTFSDNKNESKQWTQLSTLFPNSKYPLDAIHCNRTYSECYLYKGDKRKLYLKDRNNNFVFENETLLKSLGLPDGLDAFSEDIKTYDVIGVKEPPIPIRTTPKPTTPVTTESPDTTQFTFPSQTSPTPTDDIYTNYIIIDPEEEKALKRQKIRSKLDAIKERQSST</sequence>
<reference evidence="3" key="1">
    <citation type="submission" date="2020-11" db="EMBL/GenBank/DDBJ databases">
        <authorList>
            <person name="Tran Van P."/>
        </authorList>
    </citation>
    <scope>NUCLEOTIDE SEQUENCE</scope>
</reference>
<dbReference type="EMBL" id="CAJPIZ010001532">
    <property type="protein sequence ID" value="CAG2103644.1"/>
    <property type="molecule type" value="Genomic_DNA"/>
</dbReference>
<keyword evidence="2" id="KW-0812">Transmembrane</keyword>